<evidence type="ECO:0000259" key="5">
    <source>
        <dbReference type="PROSITE" id="PS50930"/>
    </source>
</evidence>
<evidence type="ECO:0000256" key="1">
    <source>
        <dbReference type="ARBA" id="ARBA00018672"/>
    </source>
</evidence>
<feature type="modified residue" description="4-aspartylphosphate" evidence="3">
    <location>
        <position position="58"/>
    </location>
</feature>
<dbReference type="Gene3D" id="2.40.50.1020">
    <property type="entry name" value="LytTr DNA-binding domain"/>
    <property type="match status" value="1"/>
</dbReference>
<dbReference type="InterPro" id="IPR046947">
    <property type="entry name" value="LytR-like"/>
</dbReference>
<comment type="function">
    <text evidence="2">May play the central regulatory role in sporulation. It may be an element of the effector pathway responsible for the activation of sporulation genes in response to nutritional stress. Spo0A may act in concert with spo0H (a sigma factor) to control the expression of some genes that are critical to the sporulation process.</text>
</comment>
<keyword evidence="6" id="KW-0238">DNA-binding</keyword>
<dbReference type="SMART" id="SM00448">
    <property type="entry name" value="REC"/>
    <property type="match status" value="1"/>
</dbReference>
<organism evidence="6 7">
    <name type="scientific">Lutispora saccharofermentans</name>
    <dbReference type="NCBI Taxonomy" id="3024236"/>
    <lineage>
        <taxon>Bacteria</taxon>
        <taxon>Bacillati</taxon>
        <taxon>Bacillota</taxon>
        <taxon>Clostridia</taxon>
        <taxon>Lutisporales</taxon>
        <taxon>Lutisporaceae</taxon>
        <taxon>Lutispora</taxon>
    </lineage>
</organism>
<dbReference type="EMBL" id="JAJEKE010000012">
    <property type="protein sequence ID" value="MCQ1530472.1"/>
    <property type="molecule type" value="Genomic_DNA"/>
</dbReference>
<evidence type="ECO:0000313" key="7">
    <source>
        <dbReference type="Proteomes" id="UP001651880"/>
    </source>
</evidence>
<dbReference type="Pfam" id="PF00072">
    <property type="entry name" value="Response_reg"/>
    <property type="match status" value="1"/>
</dbReference>
<protein>
    <recommendedName>
        <fullName evidence="1">Stage 0 sporulation protein A homolog</fullName>
    </recommendedName>
</protein>
<dbReference type="Pfam" id="PF04397">
    <property type="entry name" value="LytTR"/>
    <property type="match status" value="1"/>
</dbReference>
<reference evidence="6 7" key="1">
    <citation type="submission" date="2021-10" db="EMBL/GenBank/DDBJ databases">
        <title>Lutispora strain m25 sp. nov., a thermophilic, non-spore-forming bacterium isolated from a lab-scale methanogenic bioreactor digesting anaerobic sludge.</title>
        <authorList>
            <person name="El Houari A."/>
            <person name="Mcdonald J."/>
        </authorList>
    </citation>
    <scope>NUCLEOTIDE SEQUENCE [LARGE SCALE GENOMIC DNA]</scope>
    <source>
        <strain evidence="7">m25</strain>
    </source>
</reference>
<dbReference type="PANTHER" id="PTHR37299">
    <property type="entry name" value="TRANSCRIPTIONAL REGULATOR-RELATED"/>
    <property type="match status" value="1"/>
</dbReference>
<evidence type="ECO:0000259" key="4">
    <source>
        <dbReference type="PROSITE" id="PS50110"/>
    </source>
</evidence>
<dbReference type="PANTHER" id="PTHR37299:SF1">
    <property type="entry name" value="STAGE 0 SPORULATION PROTEIN A HOMOLOG"/>
    <property type="match status" value="1"/>
</dbReference>
<feature type="domain" description="Response regulatory" evidence="4">
    <location>
        <begin position="7"/>
        <end position="121"/>
    </location>
</feature>
<dbReference type="CDD" id="cd17536">
    <property type="entry name" value="REC_YesN-like"/>
    <property type="match status" value="1"/>
</dbReference>
<evidence type="ECO:0000256" key="3">
    <source>
        <dbReference type="PROSITE-ProRule" id="PRU00169"/>
    </source>
</evidence>
<dbReference type="PROSITE" id="PS50930">
    <property type="entry name" value="HTH_LYTTR"/>
    <property type="match status" value="1"/>
</dbReference>
<keyword evidence="3" id="KW-0597">Phosphoprotein</keyword>
<dbReference type="InterPro" id="IPR007492">
    <property type="entry name" value="LytTR_DNA-bd_dom"/>
</dbReference>
<accession>A0ABT1NGQ9</accession>
<dbReference type="SUPFAM" id="SSF52172">
    <property type="entry name" value="CheY-like"/>
    <property type="match status" value="1"/>
</dbReference>
<dbReference type="PROSITE" id="PS50110">
    <property type="entry name" value="RESPONSE_REGULATORY"/>
    <property type="match status" value="1"/>
</dbReference>
<evidence type="ECO:0000313" key="6">
    <source>
        <dbReference type="EMBL" id="MCQ1530472.1"/>
    </source>
</evidence>
<name>A0ABT1NGQ9_9FIRM</name>
<dbReference type="GO" id="GO:0003677">
    <property type="term" value="F:DNA binding"/>
    <property type="evidence" value="ECO:0007669"/>
    <property type="project" value="UniProtKB-KW"/>
</dbReference>
<dbReference type="InterPro" id="IPR011006">
    <property type="entry name" value="CheY-like_superfamily"/>
</dbReference>
<sequence>MISLQLKVLLVDDEQICLDAIKASLSTFNYISIAGEADNGTDAVKFLQNHEVDLIFLDIDMKDINGFELAKHIQYHYPDIMIIFLTGYAGFALKGYEYRPVDFLTKPVNLLRLEQALSRVKELKGHNKPAKEVKIGINVEGGFEIINVKDISYIEKRGRKICIICENGEIFNCRDSLQKLEHIFSEHSFFRSHQSFLVPIEKIKSIRIDDFKRSYLMQLKDKKEELPLSRDKYNELKELLLQRGIKFY</sequence>
<comment type="caution">
    <text evidence="6">The sequence shown here is derived from an EMBL/GenBank/DDBJ whole genome shotgun (WGS) entry which is preliminary data.</text>
</comment>
<dbReference type="RefSeq" id="WP_255227997.1">
    <property type="nucleotide sequence ID" value="NZ_JAJEKE010000012.1"/>
</dbReference>
<dbReference type="SMART" id="SM00850">
    <property type="entry name" value="LytTR"/>
    <property type="match status" value="1"/>
</dbReference>
<dbReference type="Gene3D" id="3.40.50.2300">
    <property type="match status" value="1"/>
</dbReference>
<evidence type="ECO:0000256" key="2">
    <source>
        <dbReference type="ARBA" id="ARBA00024867"/>
    </source>
</evidence>
<gene>
    <name evidence="6" type="ORF">LJD61_13050</name>
</gene>
<feature type="domain" description="HTH LytTR-type" evidence="5">
    <location>
        <begin position="135"/>
        <end position="242"/>
    </location>
</feature>
<dbReference type="Proteomes" id="UP001651880">
    <property type="component" value="Unassembled WGS sequence"/>
</dbReference>
<keyword evidence="7" id="KW-1185">Reference proteome</keyword>
<proteinExistence type="predicted"/>
<dbReference type="InterPro" id="IPR001789">
    <property type="entry name" value="Sig_transdc_resp-reg_receiver"/>
</dbReference>